<dbReference type="GO" id="GO:0009378">
    <property type="term" value="F:four-way junction helicase activity"/>
    <property type="evidence" value="ECO:0007669"/>
    <property type="project" value="TreeGrafter"/>
</dbReference>
<feature type="region of interest" description="Disordered" evidence="15">
    <location>
        <begin position="602"/>
        <end position="621"/>
    </location>
</feature>
<dbReference type="GO" id="GO:0043590">
    <property type="term" value="C:bacterial nucleoid"/>
    <property type="evidence" value="ECO:0007669"/>
    <property type="project" value="TreeGrafter"/>
</dbReference>
<dbReference type="Proteomes" id="UP000769766">
    <property type="component" value="Unassembled WGS sequence"/>
</dbReference>
<comment type="catalytic activity">
    <reaction evidence="11">
        <text>Couples ATP hydrolysis with the unwinding of duplex DNA by translocating in the 3'-5' direction.</text>
        <dbReference type="EC" id="5.6.2.4"/>
    </reaction>
</comment>
<evidence type="ECO:0000256" key="5">
    <source>
        <dbReference type="ARBA" id="ARBA00022741"/>
    </source>
</evidence>
<evidence type="ECO:0000313" key="20">
    <source>
        <dbReference type="Proteomes" id="UP000769766"/>
    </source>
</evidence>
<dbReference type="PROSITE" id="PS50077">
    <property type="entry name" value="HEAT_REPEAT"/>
    <property type="match status" value="1"/>
</dbReference>
<dbReference type="InterPro" id="IPR036390">
    <property type="entry name" value="WH_DNA-bd_sf"/>
</dbReference>
<dbReference type="Gene3D" id="1.10.150.80">
    <property type="entry name" value="HRDC domain"/>
    <property type="match status" value="1"/>
</dbReference>
<dbReference type="Gene3D" id="3.40.50.300">
    <property type="entry name" value="P-loop containing nucleotide triphosphate hydrolases"/>
    <property type="match status" value="2"/>
</dbReference>
<evidence type="ECO:0000256" key="11">
    <source>
        <dbReference type="ARBA" id="ARBA00034617"/>
    </source>
</evidence>
<dbReference type="Pfam" id="PF13646">
    <property type="entry name" value="HEAT_2"/>
    <property type="match status" value="1"/>
</dbReference>
<evidence type="ECO:0000256" key="10">
    <source>
        <dbReference type="ARBA" id="ARBA00023235"/>
    </source>
</evidence>
<organism evidence="19 20">
    <name type="scientific">Tectimicrobiota bacterium</name>
    <dbReference type="NCBI Taxonomy" id="2528274"/>
    <lineage>
        <taxon>Bacteria</taxon>
        <taxon>Pseudomonadati</taxon>
        <taxon>Nitrospinota/Tectimicrobiota group</taxon>
        <taxon>Candidatus Tectimicrobiota</taxon>
    </lineage>
</organism>
<evidence type="ECO:0000256" key="15">
    <source>
        <dbReference type="SAM" id="MobiDB-lite"/>
    </source>
</evidence>
<dbReference type="GO" id="GO:0006281">
    <property type="term" value="P:DNA repair"/>
    <property type="evidence" value="ECO:0007669"/>
    <property type="project" value="InterPro"/>
</dbReference>
<dbReference type="InterPro" id="IPR014001">
    <property type="entry name" value="Helicase_ATP-bd"/>
</dbReference>
<dbReference type="Pfam" id="PF00570">
    <property type="entry name" value="HRDC"/>
    <property type="match status" value="1"/>
</dbReference>
<dbReference type="InterPro" id="IPR018982">
    <property type="entry name" value="RQC_domain"/>
</dbReference>
<dbReference type="GO" id="GO:0016787">
    <property type="term" value="F:hydrolase activity"/>
    <property type="evidence" value="ECO:0007669"/>
    <property type="project" value="UniProtKB-KW"/>
</dbReference>
<evidence type="ECO:0000256" key="4">
    <source>
        <dbReference type="ARBA" id="ARBA00022723"/>
    </source>
</evidence>
<dbReference type="PANTHER" id="PTHR13710">
    <property type="entry name" value="DNA HELICASE RECQ FAMILY MEMBER"/>
    <property type="match status" value="1"/>
</dbReference>
<dbReference type="PROSITE" id="PS50967">
    <property type="entry name" value="HRDC"/>
    <property type="match status" value="1"/>
</dbReference>
<dbReference type="GO" id="GO:0043138">
    <property type="term" value="F:3'-5' DNA helicase activity"/>
    <property type="evidence" value="ECO:0007669"/>
    <property type="project" value="UniProtKB-EC"/>
</dbReference>
<dbReference type="Pfam" id="PF00270">
    <property type="entry name" value="DEAD"/>
    <property type="match status" value="1"/>
</dbReference>
<dbReference type="Pfam" id="PF09382">
    <property type="entry name" value="RQC"/>
    <property type="match status" value="1"/>
</dbReference>
<evidence type="ECO:0000256" key="2">
    <source>
        <dbReference type="ARBA" id="ARBA00001947"/>
    </source>
</evidence>
<evidence type="ECO:0000256" key="13">
    <source>
        <dbReference type="ARBA" id="ARBA00044535"/>
    </source>
</evidence>
<dbReference type="SUPFAM" id="SSF46785">
    <property type="entry name" value="Winged helix' DNA-binding domain"/>
    <property type="match status" value="1"/>
</dbReference>
<keyword evidence="7 19" id="KW-0347">Helicase</keyword>
<sequence length="897" mass="99159">MDPLETRLSELFGFEQFRPGQREVIDRLLDGRHTLAVLPTGSGKSLCYQLTGLMLPGATLIVSPLIALMEDQVEALVRRGIDTVTCLSSALDPAELAKRYAQIERGRYKLVYIAPERCDSPRFQQFVRSTPIDLLVIDEAHCISQWGHDFRPHYRTLIHRLPELQHATVLALTATATPAVQDDIVRALGLPAMERVIGGFDRPNLRFEVLKIDRQEEKAARLVALLSEEEGSAIVYASTRKEVRSAFELLAGHGLSVCLYHAGLEPEQRTRAQRDFQYGRARIIVATVAFGMGIDKPDIRRVIHYNIPGSLESYYQEAGRAGRDGQPATCTLFFFQNDVRVHRFFIDQAYPGPEQVFRLYAMIQEAHPLPVSADDLATAGQFPGLGVNATLQMLYEQGWVQVMPDGKYALTRPEAKRPSVNFRPFAERKARDHARLEKMIAYTDRATCRRVHLLGYFGQAFSPPCHHCDVCAPREEEARRGARTIDPGNPTIESDQAARAILQAACDLGGRLGRLLIADILLGSKRKKVIELGLDRTAVYGQLRSYRREQVVGWIDELVARELLLVTAEEYPRLKLTETGRRTLEDGSPLALSGFGARQASTAAAQSEAESAPEVPDEPELDPALYERLRRWRSQRAQERGLPAYCIVHNATLEQIARRRPQRLADFDPIKGMGARTIEQWGQEILDIVQDGPPPPQPEVPGSIEADGMSVWGAGGKPHPQSEAPESIEAAPPDLPSGLASPISPSTAEPLPAESRLQIELFRQGGPEPDRATLLALVDRAETFRPKEVVLAVSTLAALGDRQAIPRLLGLLDFDSSDLAMSAAEALGKLGARQAIPQLMGLLEDRRPGVRRAAVRALGCLRAASALEPLQRMFLEDESDYVRLAAQAAVTLIQADA</sequence>
<dbReference type="GO" id="GO:0006260">
    <property type="term" value="P:DNA replication"/>
    <property type="evidence" value="ECO:0007669"/>
    <property type="project" value="InterPro"/>
</dbReference>
<name>A0A932CLZ3_UNCTE</name>
<dbReference type="PANTHER" id="PTHR13710:SF105">
    <property type="entry name" value="ATP-DEPENDENT DNA HELICASE Q1"/>
    <property type="match status" value="1"/>
</dbReference>
<dbReference type="SMART" id="SM00490">
    <property type="entry name" value="HELICc"/>
    <property type="match status" value="1"/>
</dbReference>
<evidence type="ECO:0000256" key="14">
    <source>
        <dbReference type="ARBA" id="ARBA00044550"/>
    </source>
</evidence>
<keyword evidence="6 19" id="KW-0378">Hydrolase</keyword>
<dbReference type="InterPro" id="IPR010997">
    <property type="entry name" value="HRDC-like_sf"/>
</dbReference>
<proteinExistence type="inferred from homology"/>
<evidence type="ECO:0000259" key="17">
    <source>
        <dbReference type="PROSITE" id="PS51192"/>
    </source>
</evidence>
<evidence type="ECO:0000256" key="3">
    <source>
        <dbReference type="ARBA" id="ARBA00005446"/>
    </source>
</evidence>
<dbReference type="GO" id="GO:0005737">
    <property type="term" value="C:cytoplasm"/>
    <property type="evidence" value="ECO:0007669"/>
    <property type="project" value="TreeGrafter"/>
</dbReference>
<dbReference type="InterPro" id="IPR027417">
    <property type="entry name" value="P-loop_NTPase"/>
</dbReference>
<protein>
    <recommendedName>
        <fullName evidence="13">ATP-dependent DNA helicase RecQ</fullName>
        <ecNumber evidence="12">5.6.2.4</ecNumber>
    </recommendedName>
    <alternativeName>
        <fullName evidence="14">DNA 3'-5' helicase RecQ</fullName>
    </alternativeName>
</protein>
<dbReference type="EC" id="5.6.2.4" evidence="12"/>
<dbReference type="SMART" id="SM00956">
    <property type="entry name" value="RQC"/>
    <property type="match status" value="1"/>
</dbReference>
<dbReference type="GO" id="GO:0003677">
    <property type="term" value="F:DNA binding"/>
    <property type="evidence" value="ECO:0007669"/>
    <property type="project" value="UniProtKB-KW"/>
</dbReference>
<dbReference type="SUPFAM" id="SSF47819">
    <property type="entry name" value="HRDC-like"/>
    <property type="match status" value="1"/>
</dbReference>
<dbReference type="InterPro" id="IPR044876">
    <property type="entry name" value="HRDC_dom_sf"/>
</dbReference>
<feature type="domain" description="Helicase ATP-binding" evidence="17">
    <location>
        <begin position="25"/>
        <end position="194"/>
    </location>
</feature>
<dbReference type="CDD" id="cd17920">
    <property type="entry name" value="DEXHc_RecQ"/>
    <property type="match status" value="1"/>
</dbReference>
<dbReference type="SMART" id="SM00567">
    <property type="entry name" value="EZ_HEAT"/>
    <property type="match status" value="4"/>
</dbReference>
<evidence type="ECO:0000256" key="7">
    <source>
        <dbReference type="ARBA" id="ARBA00022806"/>
    </source>
</evidence>
<keyword evidence="10" id="KW-0413">Isomerase</keyword>
<feature type="domain" description="HRDC" evidence="16">
    <location>
        <begin position="619"/>
        <end position="699"/>
    </location>
</feature>
<dbReference type="GO" id="GO:0005524">
    <property type="term" value="F:ATP binding"/>
    <property type="evidence" value="ECO:0007669"/>
    <property type="project" value="UniProtKB-KW"/>
</dbReference>
<evidence type="ECO:0000256" key="8">
    <source>
        <dbReference type="ARBA" id="ARBA00022840"/>
    </source>
</evidence>
<dbReference type="SUPFAM" id="SSF52540">
    <property type="entry name" value="P-loop containing nucleoside triphosphate hydrolases"/>
    <property type="match status" value="1"/>
</dbReference>
<keyword evidence="4" id="KW-0479">Metal-binding</keyword>
<dbReference type="AlphaFoldDB" id="A0A932CLZ3"/>
<dbReference type="FunFam" id="3.40.50.300:FF:001389">
    <property type="entry name" value="ATP-dependent DNA helicase RecQ"/>
    <property type="match status" value="1"/>
</dbReference>
<accession>A0A932CLZ3</accession>
<evidence type="ECO:0000313" key="19">
    <source>
        <dbReference type="EMBL" id="MBI2875316.1"/>
    </source>
</evidence>
<dbReference type="InterPro" id="IPR001650">
    <property type="entry name" value="Helicase_C-like"/>
</dbReference>
<dbReference type="InterPro" id="IPR032284">
    <property type="entry name" value="RecQ_Zn-bd"/>
</dbReference>
<evidence type="ECO:0000256" key="6">
    <source>
        <dbReference type="ARBA" id="ARBA00022801"/>
    </source>
</evidence>
<dbReference type="PROSITE" id="PS51192">
    <property type="entry name" value="HELICASE_ATP_BIND_1"/>
    <property type="match status" value="1"/>
</dbReference>
<dbReference type="InterPro" id="IPR016024">
    <property type="entry name" value="ARM-type_fold"/>
</dbReference>
<dbReference type="Gene3D" id="1.10.10.10">
    <property type="entry name" value="Winged helix-like DNA-binding domain superfamily/Winged helix DNA-binding domain"/>
    <property type="match status" value="1"/>
</dbReference>
<comment type="similarity">
    <text evidence="3">Belongs to the helicase family. RecQ subfamily.</text>
</comment>
<keyword evidence="5" id="KW-0547">Nucleotide-binding</keyword>
<dbReference type="GO" id="GO:0030894">
    <property type="term" value="C:replisome"/>
    <property type="evidence" value="ECO:0007669"/>
    <property type="project" value="TreeGrafter"/>
</dbReference>
<dbReference type="InterPro" id="IPR021133">
    <property type="entry name" value="HEAT_type_2"/>
</dbReference>
<dbReference type="InterPro" id="IPR002121">
    <property type="entry name" value="HRDC_dom"/>
</dbReference>
<dbReference type="Gene3D" id="1.25.10.10">
    <property type="entry name" value="Leucine-rich Repeat Variant"/>
    <property type="match status" value="1"/>
</dbReference>
<gene>
    <name evidence="19" type="ORF">HYY20_00350</name>
</gene>
<dbReference type="InterPro" id="IPR011545">
    <property type="entry name" value="DEAD/DEAH_box_helicase_dom"/>
</dbReference>
<comment type="cofactor">
    <cofactor evidence="2">
        <name>Zn(2+)</name>
        <dbReference type="ChEBI" id="CHEBI:29105"/>
    </cofactor>
</comment>
<feature type="compositionally biased region" description="Low complexity" evidence="15">
    <location>
        <begin position="602"/>
        <end position="612"/>
    </location>
</feature>
<evidence type="ECO:0000259" key="16">
    <source>
        <dbReference type="PROSITE" id="PS50967"/>
    </source>
</evidence>
<feature type="region of interest" description="Disordered" evidence="15">
    <location>
        <begin position="712"/>
        <end position="751"/>
    </location>
</feature>
<dbReference type="InterPro" id="IPR004155">
    <property type="entry name" value="PBS_lyase_HEAT"/>
</dbReference>
<evidence type="ECO:0000256" key="9">
    <source>
        <dbReference type="ARBA" id="ARBA00023125"/>
    </source>
</evidence>
<evidence type="ECO:0000256" key="12">
    <source>
        <dbReference type="ARBA" id="ARBA00034808"/>
    </source>
</evidence>
<dbReference type="SMART" id="SM00341">
    <property type="entry name" value="HRDC"/>
    <property type="match status" value="1"/>
</dbReference>
<reference evidence="19" key="1">
    <citation type="submission" date="2020-07" db="EMBL/GenBank/DDBJ databases">
        <title>Huge and variable diversity of episymbiotic CPR bacteria and DPANN archaea in groundwater ecosystems.</title>
        <authorList>
            <person name="He C.Y."/>
            <person name="Keren R."/>
            <person name="Whittaker M."/>
            <person name="Farag I.F."/>
            <person name="Doudna J."/>
            <person name="Cate J.H.D."/>
            <person name="Banfield J.F."/>
        </authorList>
    </citation>
    <scope>NUCLEOTIDE SEQUENCE</scope>
    <source>
        <strain evidence="19">NC_groundwater_672_Ag_B-0.1um_62_36</strain>
    </source>
</reference>
<comment type="cofactor">
    <cofactor evidence="1">
        <name>Mg(2+)</name>
        <dbReference type="ChEBI" id="CHEBI:18420"/>
    </cofactor>
</comment>
<comment type="caution">
    <text evidence="19">The sequence shown here is derived from an EMBL/GenBank/DDBJ whole genome shotgun (WGS) entry which is preliminary data.</text>
</comment>
<dbReference type="GO" id="GO:0006310">
    <property type="term" value="P:DNA recombination"/>
    <property type="evidence" value="ECO:0007669"/>
    <property type="project" value="InterPro"/>
</dbReference>
<keyword evidence="9" id="KW-0238">DNA-binding</keyword>
<dbReference type="PROSITE" id="PS51194">
    <property type="entry name" value="HELICASE_CTER"/>
    <property type="match status" value="1"/>
</dbReference>
<dbReference type="GO" id="GO:0046872">
    <property type="term" value="F:metal ion binding"/>
    <property type="evidence" value="ECO:0007669"/>
    <property type="project" value="UniProtKB-KW"/>
</dbReference>
<evidence type="ECO:0000256" key="1">
    <source>
        <dbReference type="ARBA" id="ARBA00001946"/>
    </source>
</evidence>
<dbReference type="InterPro" id="IPR036388">
    <property type="entry name" value="WH-like_DNA-bd_sf"/>
</dbReference>
<dbReference type="InterPro" id="IPR011989">
    <property type="entry name" value="ARM-like"/>
</dbReference>
<dbReference type="SUPFAM" id="SSF48371">
    <property type="entry name" value="ARM repeat"/>
    <property type="match status" value="1"/>
</dbReference>
<dbReference type="EMBL" id="JACPRF010000012">
    <property type="protein sequence ID" value="MBI2875316.1"/>
    <property type="molecule type" value="Genomic_DNA"/>
</dbReference>
<evidence type="ECO:0000259" key="18">
    <source>
        <dbReference type="PROSITE" id="PS51194"/>
    </source>
</evidence>
<dbReference type="Pfam" id="PF16124">
    <property type="entry name" value="RecQ_Zn_bind"/>
    <property type="match status" value="1"/>
</dbReference>
<keyword evidence="8" id="KW-0067">ATP-binding</keyword>
<dbReference type="Pfam" id="PF00271">
    <property type="entry name" value="Helicase_C"/>
    <property type="match status" value="1"/>
</dbReference>
<dbReference type="NCBIfam" id="TIGR00614">
    <property type="entry name" value="recQ_fam"/>
    <property type="match status" value="1"/>
</dbReference>
<dbReference type="SMART" id="SM00487">
    <property type="entry name" value="DEXDc"/>
    <property type="match status" value="1"/>
</dbReference>
<feature type="domain" description="Helicase C-terminal" evidence="18">
    <location>
        <begin position="221"/>
        <end position="377"/>
    </location>
</feature>
<dbReference type="InterPro" id="IPR004589">
    <property type="entry name" value="DNA_helicase_ATP-dep_RecQ"/>
</dbReference>